<dbReference type="InterPro" id="IPR001238">
    <property type="entry name" value="DNA-binding_RecF"/>
</dbReference>
<dbReference type="SUPFAM" id="SSF52540">
    <property type="entry name" value="P-loop containing nucleoside triphosphate hydrolases"/>
    <property type="match status" value="1"/>
</dbReference>
<evidence type="ECO:0000256" key="1">
    <source>
        <dbReference type="ARBA" id="ARBA00004496"/>
    </source>
</evidence>
<dbReference type="GO" id="GO:0005737">
    <property type="term" value="C:cytoplasm"/>
    <property type="evidence" value="ECO:0007669"/>
    <property type="project" value="UniProtKB-SubCell"/>
</dbReference>
<evidence type="ECO:0000256" key="8">
    <source>
        <dbReference type="ARBA" id="ARBA00023125"/>
    </source>
</evidence>
<reference evidence="12 13" key="1">
    <citation type="journal article" date="2016" name="Nat. Commun.">
        <title>Thousands of microbial genomes shed light on interconnected biogeochemical processes in an aquifer system.</title>
        <authorList>
            <person name="Anantharaman K."/>
            <person name="Brown C.T."/>
            <person name="Hug L.A."/>
            <person name="Sharon I."/>
            <person name="Castelle C.J."/>
            <person name="Probst A.J."/>
            <person name="Thomas B.C."/>
            <person name="Singh A."/>
            <person name="Wilkins M.J."/>
            <person name="Karaoz U."/>
            <person name="Brodie E.L."/>
            <person name="Williams K.H."/>
            <person name="Hubbard S.S."/>
            <person name="Banfield J.F."/>
        </authorList>
    </citation>
    <scope>NUCLEOTIDE SEQUENCE [LARGE SCALE GENOMIC DNA]</scope>
</reference>
<evidence type="ECO:0000256" key="7">
    <source>
        <dbReference type="ARBA" id="ARBA00022840"/>
    </source>
</evidence>
<dbReference type="PROSITE" id="PS00617">
    <property type="entry name" value="RECF_1"/>
    <property type="match status" value="1"/>
</dbReference>
<dbReference type="GO" id="GO:0006302">
    <property type="term" value="P:double-strand break repair"/>
    <property type="evidence" value="ECO:0007669"/>
    <property type="project" value="TreeGrafter"/>
</dbReference>
<dbReference type="PANTHER" id="PTHR32182">
    <property type="entry name" value="DNA REPLICATION AND REPAIR PROTEIN RECF"/>
    <property type="match status" value="1"/>
</dbReference>
<evidence type="ECO:0000256" key="10">
    <source>
        <dbReference type="RuleBase" id="RU000578"/>
    </source>
</evidence>
<protein>
    <recommendedName>
        <fullName evidence="3 9">DNA replication and repair protein RecF</fullName>
    </recommendedName>
</protein>
<dbReference type="PANTHER" id="PTHR32182:SF0">
    <property type="entry name" value="DNA REPLICATION AND REPAIR PROTEIN RECF"/>
    <property type="match status" value="1"/>
</dbReference>
<evidence type="ECO:0000313" key="12">
    <source>
        <dbReference type="EMBL" id="OGG19118.1"/>
    </source>
</evidence>
<dbReference type="Gene3D" id="1.20.1050.90">
    <property type="entry name" value="RecF/RecN/SMC, N-terminal domain"/>
    <property type="match status" value="1"/>
</dbReference>
<evidence type="ECO:0000256" key="9">
    <source>
        <dbReference type="HAMAP-Rule" id="MF_00365"/>
    </source>
</evidence>
<dbReference type="GO" id="GO:0003697">
    <property type="term" value="F:single-stranded DNA binding"/>
    <property type="evidence" value="ECO:0007669"/>
    <property type="project" value="UniProtKB-UniRule"/>
</dbReference>
<keyword evidence="9 10" id="KW-0227">DNA damage</keyword>
<dbReference type="PROSITE" id="PS00618">
    <property type="entry name" value="RECF_2"/>
    <property type="match status" value="1"/>
</dbReference>
<comment type="similarity">
    <text evidence="2 9 10">Belongs to the RecF family.</text>
</comment>
<proteinExistence type="inferred from homology"/>
<keyword evidence="8 9" id="KW-0238">DNA-binding</keyword>
<evidence type="ECO:0000256" key="5">
    <source>
        <dbReference type="ARBA" id="ARBA00022705"/>
    </source>
</evidence>
<dbReference type="InterPro" id="IPR027417">
    <property type="entry name" value="P-loop_NTPase"/>
</dbReference>
<sequence>MTISSLSLSNFRNHLKRKFTFSLNTTIIIGKNTSGKTNLIEAIYFLSIGKSNRAGQDVQVITFGEELARIKGELKAEGENIVLEMVLTTGEVMGIKTPLKKFTVNDVSRRSLDFIGTLKSVLFWPEHMELVTDSPSLRRHYLDSVLVQVDREYRRTILSYERALRQRNRLLEYIKENKAHRHQLLFWDQLLIRQGNYITKIREEYINFINDFKLPQMEDLGVKYQVFYDKSIISITRLDQYREAEIGASVTLIGPQRDDMIFRIKKNEEYFDLSNYGSRGEQRLAVLWLKLAELAFIESKTSEEPVLLLDDIFSELDHEHREIIFGMIGNQQSIVTVTDRHLIPERYYKEAKVIELD</sequence>
<dbReference type="GO" id="GO:0006260">
    <property type="term" value="P:DNA replication"/>
    <property type="evidence" value="ECO:0007669"/>
    <property type="project" value="UniProtKB-UniRule"/>
</dbReference>
<dbReference type="STRING" id="1798383.A3D78_04555"/>
<comment type="subcellular location">
    <subcellularLocation>
        <location evidence="1 9 10">Cytoplasm</location>
    </subcellularLocation>
</comment>
<dbReference type="InterPro" id="IPR003395">
    <property type="entry name" value="RecF/RecN/SMC_N"/>
</dbReference>
<organism evidence="12 13">
    <name type="scientific">Candidatus Gottesmanbacteria bacterium RIFCSPHIGHO2_02_FULL_39_14</name>
    <dbReference type="NCBI Taxonomy" id="1798383"/>
    <lineage>
        <taxon>Bacteria</taxon>
        <taxon>Candidatus Gottesmaniibacteriota</taxon>
    </lineage>
</organism>
<gene>
    <name evidence="9" type="primary">recF</name>
    <name evidence="12" type="ORF">A3D78_04555</name>
</gene>
<dbReference type="InterPro" id="IPR018078">
    <property type="entry name" value="DNA-binding_RecF_CS"/>
</dbReference>
<dbReference type="NCBIfam" id="TIGR00611">
    <property type="entry name" value="recf"/>
    <property type="match status" value="1"/>
</dbReference>
<accession>A0A1F6A332</accession>
<keyword evidence="6 9" id="KW-0547">Nucleotide-binding</keyword>
<keyword evidence="5 9" id="KW-0235">DNA replication</keyword>
<keyword evidence="7 9" id="KW-0067">ATP-binding</keyword>
<name>A0A1F6A332_9BACT</name>
<dbReference type="Proteomes" id="UP000176253">
    <property type="component" value="Unassembled WGS sequence"/>
</dbReference>
<evidence type="ECO:0000256" key="2">
    <source>
        <dbReference type="ARBA" id="ARBA00008016"/>
    </source>
</evidence>
<dbReference type="GO" id="GO:0000731">
    <property type="term" value="P:DNA synthesis involved in DNA repair"/>
    <property type="evidence" value="ECO:0007669"/>
    <property type="project" value="TreeGrafter"/>
</dbReference>
<comment type="caution">
    <text evidence="12">The sequence shown here is derived from an EMBL/GenBank/DDBJ whole genome shotgun (WGS) entry which is preliminary data.</text>
</comment>
<evidence type="ECO:0000256" key="3">
    <source>
        <dbReference type="ARBA" id="ARBA00020170"/>
    </source>
</evidence>
<comment type="caution">
    <text evidence="9">Lacks conserved residue(s) required for the propagation of feature annotation.</text>
</comment>
<keyword evidence="4 9" id="KW-0963">Cytoplasm</keyword>
<evidence type="ECO:0000313" key="13">
    <source>
        <dbReference type="Proteomes" id="UP000176253"/>
    </source>
</evidence>
<dbReference type="EMBL" id="MFJM01000006">
    <property type="protein sequence ID" value="OGG19118.1"/>
    <property type="molecule type" value="Genomic_DNA"/>
</dbReference>
<evidence type="ECO:0000256" key="6">
    <source>
        <dbReference type="ARBA" id="ARBA00022741"/>
    </source>
</evidence>
<keyword evidence="9 10" id="KW-0234">DNA repair</keyword>
<dbReference type="HAMAP" id="MF_00365">
    <property type="entry name" value="RecF"/>
    <property type="match status" value="1"/>
</dbReference>
<dbReference type="AlphaFoldDB" id="A0A1F6A332"/>
<comment type="function">
    <text evidence="9 10">The RecF protein is involved in DNA metabolism; it is required for DNA replication and normal SOS inducibility. RecF binds preferentially to single-stranded, linear DNA. It also seems to bind ATP.</text>
</comment>
<feature type="domain" description="RecF/RecN/SMC N-terminal" evidence="11">
    <location>
        <begin position="3"/>
        <end position="335"/>
    </location>
</feature>
<dbReference type="InterPro" id="IPR042174">
    <property type="entry name" value="RecF_2"/>
</dbReference>
<dbReference type="GO" id="GO:0005524">
    <property type="term" value="F:ATP binding"/>
    <property type="evidence" value="ECO:0007669"/>
    <property type="project" value="UniProtKB-UniRule"/>
</dbReference>
<dbReference type="Pfam" id="PF02463">
    <property type="entry name" value="SMC_N"/>
    <property type="match status" value="1"/>
</dbReference>
<keyword evidence="9 10" id="KW-0742">SOS response</keyword>
<evidence type="ECO:0000256" key="4">
    <source>
        <dbReference type="ARBA" id="ARBA00022490"/>
    </source>
</evidence>
<evidence type="ECO:0000259" key="11">
    <source>
        <dbReference type="Pfam" id="PF02463"/>
    </source>
</evidence>
<dbReference type="Gene3D" id="3.40.50.300">
    <property type="entry name" value="P-loop containing nucleotide triphosphate hydrolases"/>
    <property type="match status" value="1"/>
</dbReference>
<dbReference type="GO" id="GO:0009432">
    <property type="term" value="P:SOS response"/>
    <property type="evidence" value="ECO:0007669"/>
    <property type="project" value="UniProtKB-UniRule"/>
</dbReference>